<sequence length="75" mass="8314">RQSWGIFVATEFIVCFAKKNASIQGLAKEIERLTRGKEPRDAESSPPRTMPHRWDNANLSPSFQSPAGDKNPTGS</sequence>
<dbReference type="Proteomes" id="UP001295423">
    <property type="component" value="Unassembled WGS sequence"/>
</dbReference>
<gene>
    <name evidence="2" type="ORF">CYCCA115_LOCUS9873</name>
</gene>
<evidence type="ECO:0000313" key="2">
    <source>
        <dbReference type="EMBL" id="CAJ1945728.1"/>
    </source>
</evidence>
<feature type="non-terminal residue" evidence="2">
    <location>
        <position position="75"/>
    </location>
</feature>
<evidence type="ECO:0000313" key="3">
    <source>
        <dbReference type="Proteomes" id="UP001295423"/>
    </source>
</evidence>
<dbReference type="EMBL" id="CAKOGP040001478">
    <property type="protein sequence ID" value="CAJ1945728.1"/>
    <property type="molecule type" value="Genomic_DNA"/>
</dbReference>
<keyword evidence="3" id="KW-1185">Reference proteome</keyword>
<name>A0AAD2CVG5_9STRA</name>
<accession>A0AAD2CVG5</accession>
<comment type="caution">
    <text evidence="2">The sequence shown here is derived from an EMBL/GenBank/DDBJ whole genome shotgun (WGS) entry which is preliminary data.</text>
</comment>
<dbReference type="AlphaFoldDB" id="A0AAD2CVG5"/>
<feature type="compositionally biased region" description="Basic and acidic residues" evidence="1">
    <location>
        <begin position="33"/>
        <end position="43"/>
    </location>
</feature>
<protein>
    <submittedName>
        <fullName evidence="2">Uncharacterized protein</fullName>
    </submittedName>
</protein>
<proteinExistence type="predicted"/>
<feature type="region of interest" description="Disordered" evidence="1">
    <location>
        <begin position="33"/>
        <end position="75"/>
    </location>
</feature>
<reference evidence="2" key="1">
    <citation type="submission" date="2023-08" db="EMBL/GenBank/DDBJ databases">
        <authorList>
            <person name="Audoor S."/>
            <person name="Bilcke G."/>
        </authorList>
    </citation>
    <scope>NUCLEOTIDE SEQUENCE</scope>
</reference>
<organism evidence="2 3">
    <name type="scientific">Cylindrotheca closterium</name>
    <dbReference type="NCBI Taxonomy" id="2856"/>
    <lineage>
        <taxon>Eukaryota</taxon>
        <taxon>Sar</taxon>
        <taxon>Stramenopiles</taxon>
        <taxon>Ochrophyta</taxon>
        <taxon>Bacillariophyta</taxon>
        <taxon>Bacillariophyceae</taxon>
        <taxon>Bacillariophycidae</taxon>
        <taxon>Bacillariales</taxon>
        <taxon>Bacillariaceae</taxon>
        <taxon>Cylindrotheca</taxon>
    </lineage>
</organism>
<evidence type="ECO:0000256" key="1">
    <source>
        <dbReference type="SAM" id="MobiDB-lite"/>
    </source>
</evidence>